<gene>
    <name evidence="1" type="primary">AIM41</name>
    <name evidence="2" type="ORF">O181_072503</name>
</gene>
<dbReference type="InterPro" id="IPR003789">
    <property type="entry name" value="Asn/Gln_tRNA_amidoTrase-B-like"/>
</dbReference>
<keyword evidence="1" id="KW-0496">Mitochondrion</keyword>
<comment type="caution">
    <text evidence="2">The sequence shown here is derived from an EMBL/GenBank/DDBJ whole genome shotgun (WGS) entry which is preliminary data.</text>
</comment>
<dbReference type="InterPro" id="IPR023168">
    <property type="entry name" value="GatB_Yqey_C_2"/>
</dbReference>
<name>A0A9Q3F346_9BASI</name>
<evidence type="ECO:0000313" key="2">
    <source>
        <dbReference type="EMBL" id="MBW0532788.1"/>
    </source>
</evidence>
<protein>
    <recommendedName>
        <fullName evidence="1">Altered inheritance of mitochondria protein 41</fullName>
    </recommendedName>
</protein>
<dbReference type="GO" id="GO:0016884">
    <property type="term" value="F:carbon-nitrogen ligase activity, with glutamine as amido-N-donor"/>
    <property type="evidence" value="ECO:0007669"/>
    <property type="project" value="UniProtKB-UniRule"/>
</dbReference>
<dbReference type="PANTHER" id="PTHR28055">
    <property type="entry name" value="ALTERED INHERITANCE OF MITOCHONDRIA PROTEIN 41, MITOCHONDRIAL"/>
    <property type="match status" value="1"/>
</dbReference>
<comment type="similarity">
    <text evidence="1">Belongs to the AIM41 family.</text>
</comment>
<evidence type="ECO:0000313" key="3">
    <source>
        <dbReference type="Proteomes" id="UP000765509"/>
    </source>
</evidence>
<comment type="subcellular location">
    <subcellularLocation>
        <location evidence="1">Mitochondrion</location>
    </subcellularLocation>
</comment>
<dbReference type="SUPFAM" id="SSF89095">
    <property type="entry name" value="GatB/YqeY motif"/>
    <property type="match status" value="1"/>
</dbReference>
<reference evidence="2" key="1">
    <citation type="submission" date="2021-03" db="EMBL/GenBank/DDBJ databases">
        <title>Draft genome sequence of rust myrtle Austropuccinia psidii MF-1, a brazilian biotype.</title>
        <authorList>
            <person name="Quecine M.C."/>
            <person name="Pachon D.M.R."/>
            <person name="Bonatelli M.L."/>
            <person name="Correr F.H."/>
            <person name="Franceschini L.M."/>
            <person name="Leite T.F."/>
            <person name="Margarido G.R.A."/>
            <person name="Almeida C.A."/>
            <person name="Ferrarezi J.A."/>
            <person name="Labate C.A."/>
        </authorList>
    </citation>
    <scope>NUCLEOTIDE SEQUENCE</scope>
    <source>
        <strain evidence="2">MF-1</strain>
    </source>
</reference>
<keyword evidence="3" id="KW-1185">Reference proteome</keyword>
<dbReference type="AlphaFoldDB" id="A0A9Q3F346"/>
<dbReference type="Gene3D" id="1.10.1510.10">
    <property type="entry name" value="Uncharacterised protein YqeY/AIM41 PF09424, N-terminal domain"/>
    <property type="match status" value="1"/>
</dbReference>
<dbReference type="InterPro" id="IPR042184">
    <property type="entry name" value="YqeY/Aim41_N"/>
</dbReference>
<evidence type="ECO:0000256" key="1">
    <source>
        <dbReference type="RuleBase" id="RU365099"/>
    </source>
</evidence>
<dbReference type="InterPro" id="IPR019004">
    <property type="entry name" value="YqeY/Aim41"/>
</dbReference>
<dbReference type="OrthoDB" id="538640at2759"/>
<dbReference type="Pfam" id="PF09424">
    <property type="entry name" value="YqeY"/>
    <property type="match status" value="1"/>
</dbReference>
<dbReference type="GO" id="GO:0005739">
    <property type="term" value="C:mitochondrion"/>
    <property type="evidence" value="ECO:0007669"/>
    <property type="project" value="UniProtKB-SubCell"/>
</dbReference>
<proteinExistence type="inferred from homology"/>
<dbReference type="EMBL" id="AVOT02038023">
    <property type="protein sequence ID" value="MBW0532788.1"/>
    <property type="molecule type" value="Genomic_DNA"/>
</dbReference>
<accession>A0A9Q3F346</accession>
<dbReference type="Proteomes" id="UP000765509">
    <property type="component" value="Unassembled WGS sequence"/>
</dbReference>
<dbReference type="Gene3D" id="1.10.10.410">
    <property type="match status" value="1"/>
</dbReference>
<dbReference type="PANTHER" id="PTHR28055:SF1">
    <property type="entry name" value="ALTERED INHERITANCE OF MITOCHONDRIA PROTEIN 41, MITOCHONDRIAL"/>
    <property type="match status" value="1"/>
</dbReference>
<sequence>MKAKDLIRRDTIKSVLGDIQTSQHLKNTPNIKKTLRVAINKREEAAKSFLESNPPRTDLHQQTLTEIGILKEFLPAEDATKLTEDQLIAIIQEAVNTLAPSTIEERRKSLGKMIKSVREIVGERADGTEIARKVKEILELQ</sequence>
<organism evidence="2 3">
    <name type="scientific">Austropuccinia psidii MF-1</name>
    <dbReference type="NCBI Taxonomy" id="1389203"/>
    <lineage>
        <taxon>Eukaryota</taxon>
        <taxon>Fungi</taxon>
        <taxon>Dikarya</taxon>
        <taxon>Basidiomycota</taxon>
        <taxon>Pucciniomycotina</taxon>
        <taxon>Pucciniomycetes</taxon>
        <taxon>Pucciniales</taxon>
        <taxon>Sphaerophragmiaceae</taxon>
        <taxon>Austropuccinia</taxon>
    </lineage>
</organism>